<dbReference type="GO" id="GO:0016020">
    <property type="term" value="C:membrane"/>
    <property type="evidence" value="ECO:0007669"/>
    <property type="project" value="UniProtKB-SubCell"/>
</dbReference>
<comment type="subcellular location">
    <subcellularLocation>
        <location evidence="1 6">Membrane</location>
        <topology evidence="1 6">Multi-pass membrane protein</topology>
    </subcellularLocation>
</comment>
<dbReference type="InterPro" id="IPR030184">
    <property type="entry name" value="WAT1-related"/>
</dbReference>
<dbReference type="SUPFAM" id="SSF103481">
    <property type="entry name" value="Multidrug resistance efflux transporter EmrE"/>
    <property type="match status" value="2"/>
</dbReference>
<feature type="transmembrane region" description="Helical" evidence="6">
    <location>
        <begin position="189"/>
        <end position="208"/>
    </location>
</feature>
<evidence type="ECO:0000256" key="5">
    <source>
        <dbReference type="ARBA" id="ARBA00023136"/>
    </source>
</evidence>
<evidence type="ECO:0000256" key="3">
    <source>
        <dbReference type="ARBA" id="ARBA00022692"/>
    </source>
</evidence>
<keyword evidence="3 6" id="KW-0812">Transmembrane</keyword>
<dbReference type="Pfam" id="PF00892">
    <property type="entry name" value="EamA"/>
    <property type="match status" value="2"/>
</dbReference>
<feature type="transmembrane region" description="Helical" evidence="6">
    <location>
        <begin position="220"/>
        <end position="241"/>
    </location>
</feature>
<comment type="similarity">
    <text evidence="2 6">Belongs to the drug/metabolite transporter (DMT) superfamily. Plant drug/metabolite exporter (P-DME) (TC 2.A.7.4) family.</text>
</comment>
<comment type="caution">
    <text evidence="8">The sequence shown here is derived from an EMBL/GenBank/DDBJ whole genome shotgun (WGS) entry which is preliminary data.</text>
</comment>
<feature type="domain" description="EamA" evidence="7">
    <location>
        <begin position="13"/>
        <end position="155"/>
    </location>
</feature>
<reference evidence="8 9" key="1">
    <citation type="submission" date="2019-01" db="EMBL/GenBank/DDBJ databases">
        <title>Sequencing of cultivated peanut Arachis hypogaea provides insights into genome evolution and oil improvement.</title>
        <authorList>
            <person name="Chen X."/>
        </authorList>
    </citation>
    <scope>NUCLEOTIDE SEQUENCE [LARGE SCALE GENOMIC DNA]</scope>
    <source>
        <strain evidence="9">cv. Fuhuasheng</strain>
        <tissue evidence="8">Leaves</tissue>
    </source>
</reference>
<dbReference type="InterPro" id="IPR037185">
    <property type="entry name" value="EmrE-like"/>
</dbReference>
<dbReference type="InterPro" id="IPR000620">
    <property type="entry name" value="EamA_dom"/>
</dbReference>
<feature type="transmembrane region" description="Helical" evidence="6">
    <location>
        <begin position="106"/>
        <end position="129"/>
    </location>
</feature>
<name>A0A444ZTD5_ARAHY</name>
<evidence type="ECO:0000256" key="2">
    <source>
        <dbReference type="ARBA" id="ARBA00007635"/>
    </source>
</evidence>
<feature type="domain" description="EamA" evidence="7">
    <location>
        <begin position="191"/>
        <end position="329"/>
    </location>
</feature>
<evidence type="ECO:0000313" key="8">
    <source>
        <dbReference type="EMBL" id="RYR17428.1"/>
    </source>
</evidence>
<organism evidence="8 9">
    <name type="scientific">Arachis hypogaea</name>
    <name type="common">Peanut</name>
    <dbReference type="NCBI Taxonomy" id="3818"/>
    <lineage>
        <taxon>Eukaryota</taxon>
        <taxon>Viridiplantae</taxon>
        <taxon>Streptophyta</taxon>
        <taxon>Embryophyta</taxon>
        <taxon>Tracheophyta</taxon>
        <taxon>Spermatophyta</taxon>
        <taxon>Magnoliopsida</taxon>
        <taxon>eudicotyledons</taxon>
        <taxon>Gunneridae</taxon>
        <taxon>Pentapetalae</taxon>
        <taxon>rosids</taxon>
        <taxon>fabids</taxon>
        <taxon>Fabales</taxon>
        <taxon>Fabaceae</taxon>
        <taxon>Papilionoideae</taxon>
        <taxon>50 kb inversion clade</taxon>
        <taxon>dalbergioids sensu lato</taxon>
        <taxon>Dalbergieae</taxon>
        <taxon>Pterocarpus clade</taxon>
        <taxon>Arachis</taxon>
    </lineage>
</organism>
<dbReference type="PANTHER" id="PTHR31218">
    <property type="entry name" value="WAT1-RELATED PROTEIN"/>
    <property type="match status" value="1"/>
</dbReference>
<sequence length="378" mass="41342">MLSCRMVLQGLKPIMLMVLVQITFVVVNVLYKMAINDGMSMRVATAYRLIFASAFTLPVALIFDTNNNNNKPKITPRVLLLEFLCGLFGGTLFLNFYFAALALMPATFVLAILNLCPAVTFIMAITSGLEKLNLGAAAGKAKVIGTITGISGAMVLTFYKGKQIDTWSSSSSHINLLHHAHGPDYGNKFLGFSYATASCCSFALWLNIQAKLNQEFPRHHTGTALMCTMAALQSTLFALSLDRDWASQWKLAWNIRLLTVAYSGIVTSGIVVNIIAWCVHMRGPLFGSVFNPLQLVLVAIAASFLLNENLYLGSVIGGVLIVSGLYTVLWGNSRETKHKIQIHTQLSEEITRDPLQVIVMSPQKQQQNSSSNSELPSS</sequence>
<keyword evidence="4 6" id="KW-1133">Transmembrane helix</keyword>
<dbReference type="Proteomes" id="UP000289738">
    <property type="component" value="Chromosome B03"/>
</dbReference>
<dbReference type="EMBL" id="SDMP01000013">
    <property type="protein sequence ID" value="RYR17428.1"/>
    <property type="molecule type" value="Genomic_DNA"/>
</dbReference>
<keyword evidence="9" id="KW-1185">Reference proteome</keyword>
<keyword evidence="5 6" id="KW-0472">Membrane</keyword>
<feature type="transmembrane region" description="Helical" evidence="6">
    <location>
        <begin position="253"/>
        <end position="278"/>
    </location>
</feature>
<evidence type="ECO:0000256" key="6">
    <source>
        <dbReference type="RuleBase" id="RU363077"/>
    </source>
</evidence>
<evidence type="ECO:0000256" key="1">
    <source>
        <dbReference type="ARBA" id="ARBA00004141"/>
    </source>
</evidence>
<evidence type="ECO:0000313" key="9">
    <source>
        <dbReference type="Proteomes" id="UP000289738"/>
    </source>
</evidence>
<feature type="transmembrane region" description="Helical" evidence="6">
    <location>
        <begin position="14"/>
        <end position="34"/>
    </location>
</feature>
<protein>
    <recommendedName>
        <fullName evidence="6">WAT1-related protein</fullName>
    </recommendedName>
</protein>
<dbReference type="GO" id="GO:0022857">
    <property type="term" value="F:transmembrane transporter activity"/>
    <property type="evidence" value="ECO:0007669"/>
    <property type="project" value="InterPro"/>
</dbReference>
<evidence type="ECO:0000259" key="7">
    <source>
        <dbReference type="Pfam" id="PF00892"/>
    </source>
</evidence>
<proteinExistence type="inferred from homology"/>
<accession>A0A444ZTD5</accession>
<feature type="transmembrane region" description="Helical" evidence="6">
    <location>
        <begin position="46"/>
        <end position="66"/>
    </location>
</feature>
<feature type="transmembrane region" description="Helical" evidence="6">
    <location>
        <begin position="285"/>
        <end position="305"/>
    </location>
</feature>
<gene>
    <name evidence="8" type="ORF">Ahy_B03g062178</name>
</gene>
<evidence type="ECO:0000256" key="4">
    <source>
        <dbReference type="ARBA" id="ARBA00022989"/>
    </source>
</evidence>
<dbReference type="AlphaFoldDB" id="A0A444ZTD5"/>
<feature type="transmembrane region" description="Helical" evidence="6">
    <location>
        <begin position="311"/>
        <end position="331"/>
    </location>
</feature>
<feature type="transmembrane region" description="Helical" evidence="6">
    <location>
        <begin position="78"/>
        <end position="100"/>
    </location>
</feature>